<keyword evidence="2" id="KW-1185">Reference proteome</keyword>
<proteinExistence type="predicted"/>
<dbReference type="WBParaSite" id="ACRNAN_scaffold22621.g13463.t1">
    <property type="protein sequence ID" value="ACRNAN_scaffold22621.g13463.t1"/>
    <property type="gene ID" value="ACRNAN_scaffold22621.g13463"/>
</dbReference>
<reference evidence="3" key="1">
    <citation type="submission" date="2022-11" db="UniProtKB">
        <authorList>
            <consortium name="WormBaseParasite"/>
        </authorList>
    </citation>
    <scope>IDENTIFICATION</scope>
</reference>
<accession>A0A914DB18</accession>
<sequence length="43" mass="4886">MESVSEDSVSEIDHNEIIDYDEYEEKGSKKTHDSPGCPDIEDL</sequence>
<dbReference type="AlphaFoldDB" id="A0A914DB18"/>
<organism evidence="2 3">
    <name type="scientific">Acrobeloides nanus</name>
    <dbReference type="NCBI Taxonomy" id="290746"/>
    <lineage>
        <taxon>Eukaryota</taxon>
        <taxon>Metazoa</taxon>
        <taxon>Ecdysozoa</taxon>
        <taxon>Nematoda</taxon>
        <taxon>Chromadorea</taxon>
        <taxon>Rhabditida</taxon>
        <taxon>Tylenchina</taxon>
        <taxon>Cephalobomorpha</taxon>
        <taxon>Cephaloboidea</taxon>
        <taxon>Cephalobidae</taxon>
        <taxon>Acrobeloides</taxon>
    </lineage>
</organism>
<evidence type="ECO:0000256" key="1">
    <source>
        <dbReference type="SAM" id="MobiDB-lite"/>
    </source>
</evidence>
<evidence type="ECO:0000313" key="2">
    <source>
        <dbReference type="Proteomes" id="UP000887540"/>
    </source>
</evidence>
<name>A0A914DB18_9BILA</name>
<feature type="compositionally biased region" description="Acidic residues" evidence="1">
    <location>
        <begin position="1"/>
        <end position="10"/>
    </location>
</feature>
<feature type="region of interest" description="Disordered" evidence="1">
    <location>
        <begin position="1"/>
        <end position="43"/>
    </location>
</feature>
<protein>
    <submittedName>
        <fullName evidence="3">Uncharacterized protein</fullName>
    </submittedName>
</protein>
<evidence type="ECO:0000313" key="3">
    <source>
        <dbReference type="WBParaSite" id="ACRNAN_scaffold22621.g13463.t1"/>
    </source>
</evidence>
<dbReference type="Proteomes" id="UP000887540">
    <property type="component" value="Unplaced"/>
</dbReference>